<gene>
    <name evidence="1" type="ORF">D5086_0000323860</name>
</gene>
<protein>
    <submittedName>
        <fullName evidence="1">Uncharacterized protein</fullName>
    </submittedName>
</protein>
<reference evidence="1" key="1">
    <citation type="submission" date="2018-10" db="EMBL/GenBank/DDBJ databases">
        <title>Population genomic analysis revealed the cold adaptation of white poplar.</title>
        <authorList>
            <person name="Liu Y.-J."/>
        </authorList>
    </citation>
    <scope>NUCLEOTIDE SEQUENCE [LARGE SCALE GENOMIC DNA]</scope>
    <source>
        <strain evidence="1">PAL-ZL1</strain>
    </source>
</reference>
<evidence type="ECO:0000313" key="1">
    <source>
        <dbReference type="EMBL" id="TKR61934.1"/>
    </source>
</evidence>
<accession>A0A4U5LZY5</accession>
<dbReference type="EMBL" id="RCHU01001271">
    <property type="protein sequence ID" value="TKR61934.1"/>
    <property type="molecule type" value="Genomic_DNA"/>
</dbReference>
<organism evidence="1">
    <name type="scientific">Populus alba</name>
    <name type="common">White poplar</name>
    <dbReference type="NCBI Taxonomy" id="43335"/>
    <lineage>
        <taxon>Eukaryota</taxon>
        <taxon>Viridiplantae</taxon>
        <taxon>Streptophyta</taxon>
        <taxon>Embryophyta</taxon>
        <taxon>Tracheophyta</taxon>
        <taxon>Spermatophyta</taxon>
        <taxon>Magnoliopsida</taxon>
        <taxon>eudicotyledons</taxon>
        <taxon>Gunneridae</taxon>
        <taxon>Pentapetalae</taxon>
        <taxon>rosids</taxon>
        <taxon>fabids</taxon>
        <taxon>Malpighiales</taxon>
        <taxon>Salicaceae</taxon>
        <taxon>Saliceae</taxon>
        <taxon>Populus</taxon>
    </lineage>
</organism>
<proteinExistence type="predicted"/>
<dbReference type="AlphaFoldDB" id="A0A4U5LZY5"/>
<sequence>MENLGVLTHGFEQPSALELSFTPSWMRAYNLLSSMKSTKVDLAQQSGNREGTFPELDGGDDLLMTKFICILEFSYSKVNKVLISRMNYTNKYAGRPLDSGGIFDVL</sequence>
<name>A0A4U5LZY5_POPAL</name>
<comment type="caution">
    <text evidence="1">The sequence shown here is derived from an EMBL/GenBank/DDBJ whole genome shotgun (WGS) entry which is preliminary data.</text>
</comment>